<evidence type="ECO:0000256" key="1">
    <source>
        <dbReference type="ARBA" id="ARBA00010715"/>
    </source>
</evidence>
<dbReference type="Gene3D" id="3.90.850.10">
    <property type="entry name" value="Fumarylacetoacetase-like, C-terminal domain"/>
    <property type="match status" value="1"/>
</dbReference>
<name>A0A2W0EWW0_PSEJE</name>
<evidence type="ECO:0000313" key="5">
    <source>
        <dbReference type="Proteomes" id="UP000247437"/>
    </source>
</evidence>
<dbReference type="Proteomes" id="UP000247437">
    <property type="component" value="Unassembled WGS sequence"/>
</dbReference>
<dbReference type="Pfam" id="PF18288">
    <property type="entry name" value="FAA_hydro_N_2"/>
    <property type="match status" value="1"/>
</dbReference>
<sequence>MKLATLYDGSRDGRLVVVSKNLLEAVDASRIAWTLQGAIERWHEVEAPLIDLYEALNKGLVKEAFPFDMGNVAAPLPRAYQWCDASAFLSHGERMQRAFGLAPIEGADTVPLMYQGASDNFLGPCDDIPLPDEKHGIDFEGEFAVLVDDVPMGCTEAQAAGHIKLLLQLNDVSLRTLAPREMKTGFGFIQAKPASSFAPVAVTPDELGDAWFMGKVHLPLEVQLNGQPIGHAHGGEMHFSFPQLIAHAALTRRLHAGSLIGSGTVSNADPAAGVSCLSELRAKEMLMHGHPLTNYMSFGDRIRMEARTSADECLFGPIEQRVVRAHL</sequence>
<comment type="similarity">
    <text evidence="1">Belongs to the hydratase/decarboxylase family.</text>
</comment>
<feature type="domain" description="Fumarylacetoacetase-like C-terminal" evidence="2">
    <location>
        <begin position="82"/>
        <end position="322"/>
    </location>
</feature>
<evidence type="ECO:0000259" key="2">
    <source>
        <dbReference type="Pfam" id="PF01557"/>
    </source>
</evidence>
<dbReference type="InterPro" id="IPR041072">
    <property type="entry name" value="FAA_hydro_N"/>
</dbReference>
<dbReference type="SUPFAM" id="SSF56529">
    <property type="entry name" value="FAH"/>
    <property type="match status" value="1"/>
</dbReference>
<comment type="caution">
    <text evidence="4">The sequence shown here is derived from an EMBL/GenBank/DDBJ whole genome shotgun (WGS) entry which is preliminary data.</text>
</comment>
<dbReference type="InterPro" id="IPR011234">
    <property type="entry name" value="Fumarylacetoacetase-like_C"/>
</dbReference>
<protein>
    <submittedName>
        <fullName evidence="4">Fumarylacetoacetate hydrolase</fullName>
    </submittedName>
</protein>
<gene>
    <name evidence="4" type="ORF">CRX42_15650</name>
</gene>
<dbReference type="PANTHER" id="PTHR43211">
    <property type="entry name" value="FUMARYLACETOACETATE HYDROLASE"/>
    <property type="match status" value="1"/>
</dbReference>
<proteinExistence type="inferred from homology"/>
<organism evidence="4 5">
    <name type="scientific">Pseudomonas jessenii</name>
    <dbReference type="NCBI Taxonomy" id="77298"/>
    <lineage>
        <taxon>Bacteria</taxon>
        <taxon>Pseudomonadati</taxon>
        <taxon>Pseudomonadota</taxon>
        <taxon>Gammaproteobacteria</taxon>
        <taxon>Pseudomonadales</taxon>
        <taxon>Pseudomonadaceae</taxon>
        <taxon>Pseudomonas</taxon>
    </lineage>
</organism>
<evidence type="ECO:0000313" key="4">
    <source>
        <dbReference type="EMBL" id="PYY69611.1"/>
    </source>
</evidence>
<dbReference type="AlphaFoldDB" id="A0A2W0EWW0"/>
<dbReference type="Pfam" id="PF01557">
    <property type="entry name" value="FAA_hydrolase"/>
    <property type="match status" value="1"/>
</dbReference>
<reference evidence="4 5" key="1">
    <citation type="journal article" date="2018" name="Appl. Microbiol. Biotechnol.">
        <title>Characterization of the caprolactam degradation pathway in Pseudomonas jessenii using mass spectrometry-based proteomics.</title>
        <authorList>
            <person name="Otzen M."/>
            <person name="Palacio C."/>
            <person name="Janssen D.B."/>
        </authorList>
    </citation>
    <scope>NUCLEOTIDE SEQUENCE [LARGE SCALE GENOMIC DNA]</scope>
    <source>
        <strain evidence="4 5">GO3</strain>
    </source>
</reference>
<dbReference type="RefSeq" id="WP_110660204.1">
    <property type="nucleotide sequence ID" value="NZ_PDLL01000176.1"/>
</dbReference>
<dbReference type="InterPro" id="IPR036663">
    <property type="entry name" value="Fumarylacetoacetase_C_sf"/>
</dbReference>
<dbReference type="OrthoDB" id="9775905at2"/>
<feature type="domain" description="Fumarylacetoacetase N-terminal" evidence="3">
    <location>
        <begin position="1"/>
        <end position="78"/>
    </location>
</feature>
<keyword evidence="4" id="KW-0378">Hydrolase</keyword>
<accession>A0A2W0EWW0</accession>
<dbReference type="PANTHER" id="PTHR43211:SF1">
    <property type="entry name" value="BLL6422 PROTEIN"/>
    <property type="match status" value="1"/>
</dbReference>
<dbReference type="GO" id="GO:0016787">
    <property type="term" value="F:hydrolase activity"/>
    <property type="evidence" value="ECO:0007669"/>
    <property type="project" value="UniProtKB-KW"/>
</dbReference>
<evidence type="ECO:0000259" key="3">
    <source>
        <dbReference type="Pfam" id="PF18288"/>
    </source>
</evidence>
<dbReference type="EMBL" id="PDLL01000176">
    <property type="protein sequence ID" value="PYY69611.1"/>
    <property type="molecule type" value="Genomic_DNA"/>
</dbReference>